<dbReference type="eggNOG" id="COG3292">
    <property type="taxonomic scope" value="Bacteria"/>
</dbReference>
<reference key="2">
    <citation type="submission" date="2011-04" db="EMBL/GenBank/DDBJ databases">
        <title>Complete sequence of chromosome of Haliscomenobacter hydrossis DSM 1100.</title>
        <authorList>
            <consortium name="US DOE Joint Genome Institute (JGI-PGF)"/>
            <person name="Lucas S."/>
            <person name="Han J."/>
            <person name="Lapidus A."/>
            <person name="Bruce D."/>
            <person name="Goodwin L."/>
            <person name="Pitluck S."/>
            <person name="Peters L."/>
            <person name="Kyrpides N."/>
            <person name="Mavromatis K."/>
            <person name="Ivanova N."/>
            <person name="Ovchinnikova G."/>
            <person name="Pagani I."/>
            <person name="Daligault H."/>
            <person name="Detter J.C."/>
            <person name="Han C."/>
            <person name="Land M."/>
            <person name="Hauser L."/>
            <person name="Markowitz V."/>
            <person name="Cheng J.-F."/>
            <person name="Hugenholtz P."/>
            <person name="Woyke T."/>
            <person name="Wu D."/>
            <person name="Verbarg S."/>
            <person name="Frueling A."/>
            <person name="Brambilla E."/>
            <person name="Klenk H.-P."/>
            <person name="Eisen J.A."/>
        </authorList>
    </citation>
    <scope>NUCLEOTIDE SEQUENCE</scope>
    <source>
        <strain>DSM 1100</strain>
    </source>
</reference>
<dbReference type="EMBL" id="CP002691">
    <property type="protein sequence ID" value="AEE49917.1"/>
    <property type="molecule type" value="Genomic_DNA"/>
</dbReference>
<dbReference type="RefSeq" id="WP_013764470.1">
    <property type="nucleotide sequence ID" value="NC_015510.1"/>
</dbReference>
<dbReference type="GO" id="GO:0000272">
    <property type="term" value="P:polysaccharide catabolic process"/>
    <property type="evidence" value="ECO:0007669"/>
    <property type="project" value="InterPro"/>
</dbReference>
<dbReference type="STRING" id="760192.Halhy_2032"/>
<dbReference type="AlphaFoldDB" id="F4KPG3"/>
<dbReference type="Gene3D" id="1.10.1330.10">
    <property type="entry name" value="Dockerin domain"/>
    <property type="match status" value="1"/>
</dbReference>
<sequence>MQFFKTILVLLLLVLVKAKLGAQCGTISFANPVVVNGNVTLEVRYNNPPTTIYNLDVTITLGSATYVSAVAVANFSAAASQTVPGGVRIIKTTLPTIPINTSGTFKLCDVIFSLPPGNSTDICLFTASGGVQRTPTITCSSLDLFTPCLNYTMPSVTVTGSVIKIPTSSSMNNVTVIITPSTGDPTYVQTSSQGTYSALMLPVPSFTAEASRDDASSQCGIGEYDITLTQRVILNYATFSQPYEPIAADVNRNGAISTSDLSKMRQIILGQSSFVKDWEFIPSSNYNGIAMPSNSLQVPSYNTLMQIGLIPTNTFYGIKYGDVDGSGSSCATASFAENTASKLFKLGKAQIQKDQTVLIPVYGKQFDQEMLFSLGLNFDADKIEVLGLVAGALPEFSDSCYALDQYNRGLVNVLWMNTKSKAGISVKSNEPLFYVRANLFNASTKISEKAVSLSYDRLQNLAFNAKDSRGEAIGLEYEEAEGGYNLFGLPNQPSRVLSEGIHPNPFRDKLSLNITTTATGQADLRLLSQDGRLLRTIKMEVVSGQNNISIDQLDDLPAGIILYQLVLSGKVISGKLIKE</sequence>
<gene>
    <name evidence="1" type="ordered locus">Halhy_2032</name>
</gene>
<dbReference type="SUPFAM" id="SSF63446">
    <property type="entry name" value="Type I dockerin domain"/>
    <property type="match status" value="1"/>
</dbReference>
<dbReference type="PROSITE" id="PS00018">
    <property type="entry name" value="EF_HAND_1"/>
    <property type="match status" value="1"/>
</dbReference>
<name>F4KPG3_HALH1</name>
<organism evidence="1 2">
    <name type="scientific">Haliscomenobacter hydrossis (strain ATCC 27775 / DSM 1100 / LMG 10767 / O)</name>
    <dbReference type="NCBI Taxonomy" id="760192"/>
    <lineage>
        <taxon>Bacteria</taxon>
        <taxon>Pseudomonadati</taxon>
        <taxon>Bacteroidota</taxon>
        <taxon>Saprospiria</taxon>
        <taxon>Saprospirales</taxon>
        <taxon>Haliscomenobacteraceae</taxon>
        <taxon>Haliscomenobacter</taxon>
    </lineage>
</organism>
<accession>F4KPG3</accession>
<dbReference type="InterPro" id="IPR018247">
    <property type="entry name" value="EF_Hand_1_Ca_BS"/>
</dbReference>
<evidence type="ECO:0000313" key="1">
    <source>
        <dbReference type="EMBL" id="AEE49917.1"/>
    </source>
</evidence>
<keyword evidence="2" id="KW-1185">Reference proteome</keyword>
<evidence type="ECO:0000313" key="2">
    <source>
        <dbReference type="Proteomes" id="UP000008461"/>
    </source>
</evidence>
<evidence type="ECO:0008006" key="3">
    <source>
        <dbReference type="Google" id="ProtNLM"/>
    </source>
</evidence>
<dbReference type="InterPro" id="IPR026444">
    <property type="entry name" value="Secre_tail"/>
</dbReference>
<dbReference type="KEGG" id="hhy:Halhy_2032"/>
<dbReference type="OrthoDB" id="657352at2"/>
<dbReference type="Proteomes" id="UP000008461">
    <property type="component" value="Chromosome"/>
</dbReference>
<protein>
    <recommendedName>
        <fullName evidence="3">Dockerin domain-containing protein</fullName>
    </recommendedName>
</protein>
<proteinExistence type="predicted"/>
<dbReference type="CDD" id="cd14252">
    <property type="entry name" value="Dockerin_like"/>
    <property type="match status" value="1"/>
</dbReference>
<dbReference type="HOGENOM" id="CLU_470725_0_0_10"/>
<reference evidence="1 2" key="1">
    <citation type="journal article" date="2011" name="Stand. Genomic Sci.">
        <title>Complete genome sequence of Haliscomenobacter hydrossis type strain (O).</title>
        <authorList>
            <consortium name="US DOE Joint Genome Institute (JGI-PGF)"/>
            <person name="Daligault H."/>
            <person name="Lapidus A."/>
            <person name="Zeytun A."/>
            <person name="Nolan M."/>
            <person name="Lucas S."/>
            <person name="Del Rio T.G."/>
            <person name="Tice H."/>
            <person name="Cheng J.F."/>
            <person name="Tapia R."/>
            <person name="Han C."/>
            <person name="Goodwin L."/>
            <person name="Pitluck S."/>
            <person name="Liolios K."/>
            <person name="Pagani I."/>
            <person name="Ivanova N."/>
            <person name="Huntemann M."/>
            <person name="Mavromatis K."/>
            <person name="Mikhailova N."/>
            <person name="Pati A."/>
            <person name="Chen A."/>
            <person name="Palaniappan K."/>
            <person name="Land M."/>
            <person name="Hauser L."/>
            <person name="Brambilla E.M."/>
            <person name="Rohde M."/>
            <person name="Verbarg S."/>
            <person name="Goker M."/>
            <person name="Bristow J."/>
            <person name="Eisen J.A."/>
            <person name="Markowitz V."/>
            <person name="Hugenholtz P."/>
            <person name="Kyrpides N.C."/>
            <person name="Klenk H.P."/>
            <person name="Woyke T."/>
        </authorList>
    </citation>
    <scope>NUCLEOTIDE SEQUENCE [LARGE SCALE GENOMIC DNA]</scope>
    <source>
        <strain evidence="2">ATCC 27775 / DSM 1100 / LMG 10767 / O</strain>
    </source>
</reference>
<dbReference type="NCBIfam" id="TIGR04183">
    <property type="entry name" value="Por_Secre_tail"/>
    <property type="match status" value="1"/>
</dbReference>
<dbReference type="Gene3D" id="2.60.40.680">
    <property type="match status" value="1"/>
</dbReference>
<dbReference type="InterPro" id="IPR036439">
    <property type="entry name" value="Dockerin_dom_sf"/>
</dbReference>